<reference evidence="2 3" key="1">
    <citation type="journal article" date="2015" name="Genome Announc.">
        <title>Genome sequencing of 18 francisella strains to aid in assay development and testing.</title>
        <authorList>
            <person name="Johnson S.L."/>
            <person name="Daligault H.E."/>
            <person name="Davenport K.W."/>
            <person name="Coyne S.R."/>
            <person name="Frey K.G."/>
            <person name="Koroleva G.I."/>
            <person name="Broomall S.M."/>
            <person name="Bishop-Lilly K.A."/>
            <person name="Bruce D.C."/>
            <person name="Chertkov O."/>
            <person name="Freitas T."/>
            <person name="Jaissle J."/>
            <person name="Ladner J.T."/>
            <person name="Rosenzweig C.N."/>
            <person name="Gibbons H.S."/>
            <person name="Palacios G.F."/>
            <person name="Redden C.L."/>
            <person name="Xu Y."/>
            <person name="Minogue T.D."/>
            <person name="Chain P.S."/>
        </authorList>
    </citation>
    <scope>NUCLEOTIDE SEQUENCE [LARGE SCALE GENOMIC DNA]</scope>
    <source>
        <strain evidence="2 3">LVS</strain>
    </source>
</reference>
<name>A0AAI8FTI6_FRATH</name>
<keyword evidence="1" id="KW-0732">Signal</keyword>
<evidence type="ECO:0000313" key="3">
    <source>
        <dbReference type="Proteomes" id="UP000031874"/>
    </source>
</evidence>
<gene>
    <name evidence="2" type="ORF">AW21_1061</name>
</gene>
<dbReference type="Proteomes" id="UP000031874">
    <property type="component" value="Chromosome"/>
</dbReference>
<sequence>MKIRKLSLIMSVLLFATATYANNHFGNNLAGCSLNFDPINLQDTANWKDKLIKMIKVN</sequence>
<feature type="signal peptide" evidence="1">
    <location>
        <begin position="1"/>
        <end position="21"/>
    </location>
</feature>
<organism evidence="2 3">
    <name type="scientific">Francisella tularensis subsp. holarctica (strain LVS)</name>
    <dbReference type="NCBI Taxonomy" id="376619"/>
    <lineage>
        <taxon>Bacteria</taxon>
        <taxon>Pseudomonadati</taxon>
        <taxon>Pseudomonadota</taxon>
        <taxon>Gammaproteobacteria</taxon>
        <taxon>Thiotrichales</taxon>
        <taxon>Francisellaceae</taxon>
        <taxon>Francisella</taxon>
    </lineage>
</organism>
<evidence type="ECO:0000313" key="2">
    <source>
        <dbReference type="EMBL" id="AJI59598.1"/>
    </source>
</evidence>
<protein>
    <submittedName>
        <fullName evidence="2">Uncharacterized protein</fullName>
    </submittedName>
</protein>
<feature type="chain" id="PRO_5042556808" evidence="1">
    <location>
        <begin position="22"/>
        <end position="58"/>
    </location>
</feature>
<proteinExistence type="predicted"/>
<accession>A0AAI8FTI6</accession>
<evidence type="ECO:0000256" key="1">
    <source>
        <dbReference type="SAM" id="SignalP"/>
    </source>
</evidence>
<dbReference type="EMBL" id="CP009694">
    <property type="protein sequence ID" value="AJI59598.1"/>
    <property type="molecule type" value="Genomic_DNA"/>
</dbReference>
<dbReference type="AlphaFoldDB" id="A0AAI8FTI6"/>